<feature type="domain" description="UPF0033" evidence="2">
    <location>
        <begin position="18"/>
        <end position="42"/>
    </location>
</feature>
<protein>
    <submittedName>
        <fullName evidence="3">SirA family protein</fullName>
        <ecNumber evidence="3">2.8.1.-</ecNumber>
    </submittedName>
</protein>
<dbReference type="KEGG" id="apb:SAR116_2349"/>
<accession>D5BPU0</accession>
<dbReference type="Gene3D" id="3.30.110.40">
    <property type="entry name" value="TusA-like domain"/>
    <property type="match status" value="1"/>
</dbReference>
<dbReference type="OrthoDB" id="9797551at2"/>
<dbReference type="HOGENOM" id="CLU_165255_1_0_5"/>
<dbReference type="PANTHER" id="PTHR33279:SF6">
    <property type="entry name" value="SULFUR CARRIER PROTEIN YEDF-RELATED"/>
    <property type="match status" value="1"/>
</dbReference>
<proteinExistence type="inferred from homology"/>
<keyword evidence="4" id="KW-1185">Reference proteome</keyword>
<keyword evidence="3" id="KW-0808">Transferase</keyword>
<dbReference type="GO" id="GO:0016740">
    <property type="term" value="F:transferase activity"/>
    <property type="evidence" value="ECO:0007669"/>
    <property type="project" value="UniProtKB-KW"/>
</dbReference>
<dbReference type="AlphaFoldDB" id="D5BPU0"/>
<dbReference type="PANTHER" id="PTHR33279">
    <property type="entry name" value="SULFUR CARRIER PROTEIN YEDF-RELATED"/>
    <property type="match status" value="1"/>
</dbReference>
<gene>
    <name evidence="3" type="ordered locus">SAR116_2349</name>
</gene>
<dbReference type="RefSeq" id="WP_013047219.1">
    <property type="nucleotide sequence ID" value="NC_014010.1"/>
</dbReference>
<dbReference type="Proteomes" id="UP000007460">
    <property type="component" value="Chromosome"/>
</dbReference>
<reference evidence="3 4" key="1">
    <citation type="journal article" date="2010" name="J. Bacteriol.">
        <title>Complete genome sequence of "Candidatus Puniceispirillum marinum" IMCC1322, a representative of the SAR116 clade in the Alphaproteobacteria.</title>
        <authorList>
            <person name="Oh H.M."/>
            <person name="Kwon K.K."/>
            <person name="Kang I."/>
            <person name="Kang S.G."/>
            <person name="Lee J.H."/>
            <person name="Kim S.J."/>
            <person name="Cho J.C."/>
        </authorList>
    </citation>
    <scope>NUCLEOTIDE SEQUENCE [LARGE SCALE GENOMIC DNA]</scope>
    <source>
        <strain evidence="3 4">IMCC1322</strain>
    </source>
</reference>
<dbReference type="SUPFAM" id="SSF64307">
    <property type="entry name" value="SirA-like"/>
    <property type="match status" value="1"/>
</dbReference>
<dbReference type="InterPro" id="IPR001455">
    <property type="entry name" value="TusA-like"/>
</dbReference>
<organism evidence="3 4">
    <name type="scientific">Puniceispirillum marinum (strain IMCC1322)</name>
    <dbReference type="NCBI Taxonomy" id="488538"/>
    <lineage>
        <taxon>Bacteria</taxon>
        <taxon>Pseudomonadati</taxon>
        <taxon>Pseudomonadota</taxon>
        <taxon>Alphaproteobacteria</taxon>
        <taxon>Candidatus Puniceispirillales</taxon>
        <taxon>Candidatus Puniceispirillaceae</taxon>
        <taxon>Candidatus Puniceispirillum</taxon>
    </lineage>
</organism>
<evidence type="ECO:0000313" key="3">
    <source>
        <dbReference type="EMBL" id="ADE40592.1"/>
    </source>
</evidence>
<dbReference type="eggNOG" id="COG0425">
    <property type="taxonomic scope" value="Bacteria"/>
</dbReference>
<comment type="similarity">
    <text evidence="1">Belongs to the sulfur carrier protein TusA family.</text>
</comment>
<evidence type="ECO:0000256" key="1">
    <source>
        <dbReference type="ARBA" id="ARBA00008984"/>
    </source>
</evidence>
<dbReference type="Pfam" id="PF01206">
    <property type="entry name" value="TusA"/>
    <property type="match status" value="1"/>
</dbReference>
<dbReference type="EMBL" id="CP001751">
    <property type="protein sequence ID" value="ADE40592.1"/>
    <property type="molecule type" value="Genomic_DNA"/>
</dbReference>
<dbReference type="InterPro" id="IPR036868">
    <property type="entry name" value="TusA-like_sf"/>
</dbReference>
<evidence type="ECO:0000313" key="4">
    <source>
        <dbReference type="Proteomes" id="UP000007460"/>
    </source>
</evidence>
<name>D5BPU0_PUNMI</name>
<dbReference type="PROSITE" id="PS01148">
    <property type="entry name" value="UPF0033"/>
    <property type="match status" value="1"/>
</dbReference>
<evidence type="ECO:0000259" key="2">
    <source>
        <dbReference type="PROSITE" id="PS01148"/>
    </source>
</evidence>
<sequence>MTNPVDPASHLQKADISLDLTGLKCPLPVLKARRQVGMMAAGTVLEIKADDPAAPLDFDHFCETSGHRLIASETIAGVFHITIEVGD</sequence>
<dbReference type="CDD" id="cd00291">
    <property type="entry name" value="SirA_YedF_YeeD"/>
    <property type="match status" value="1"/>
</dbReference>
<dbReference type="EC" id="2.8.1.-" evidence="3"/>
<dbReference type="STRING" id="488538.SAR116_2349"/>